<evidence type="ECO:0000259" key="4">
    <source>
        <dbReference type="PROSITE" id="PS50157"/>
    </source>
</evidence>
<organism evidence="5 6">
    <name type="scientific">Cladonia borealis</name>
    <dbReference type="NCBI Taxonomy" id="184061"/>
    <lineage>
        <taxon>Eukaryota</taxon>
        <taxon>Fungi</taxon>
        <taxon>Dikarya</taxon>
        <taxon>Ascomycota</taxon>
        <taxon>Pezizomycotina</taxon>
        <taxon>Lecanoromycetes</taxon>
        <taxon>OSLEUM clade</taxon>
        <taxon>Lecanoromycetidae</taxon>
        <taxon>Lecanorales</taxon>
        <taxon>Lecanorineae</taxon>
        <taxon>Cladoniaceae</taxon>
        <taxon>Cladonia</taxon>
    </lineage>
</organism>
<name>A0AA39R4C8_9LECA</name>
<dbReference type="PROSITE" id="PS50157">
    <property type="entry name" value="ZINC_FINGER_C2H2_2"/>
    <property type="match status" value="1"/>
</dbReference>
<reference evidence="5" key="1">
    <citation type="submission" date="2023-03" db="EMBL/GenBank/DDBJ databases">
        <title>Complete genome of Cladonia borealis.</title>
        <authorList>
            <person name="Park H."/>
        </authorList>
    </citation>
    <scope>NUCLEOTIDE SEQUENCE</scope>
    <source>
        <strain evidence="5">ANT050790</strain>
    </source>
</reference>
<feature type="domain" description="C2H2-type" evidence="4">
    <location>
        <begin position="408"/>
        <end position="437"/>
    </location>
</feature>
<dbReference type="PROSITE" id="PS00028">
    <property type="entry name" value="ZINC_FINGER_C2H2_1"/>
    <property type="match status" value="1"/>
</dbReference>
<dbReference type="PANTHER" id="PTHR10039:SF5">
    <property type="entry name" value="NACHT DOMAIN-CONTAINING PROTEIN"/>
    <property type="match status" value="1"/>
</dbReference>
<dbReference type="Pfam" id="PF25053">
    <property type="entry name" value="DUF7791"/>
    <property type="match status" value="1"/>
</dbReference>
<dbReference type="Pfam" id="PF24883">
    <property type="entry name" value="NPHP3_N"/>
    <property type="match status" value="1"/>
</dbReference>
<dbReference type="InterPro" id="IPR027417">
    <property type="entry name" value="P-loop_NTPase"/>
</dbReference>
<protein>
    <recommendedName>
        <fullName evidence="4">C2H2-type domain-containing protein</fullName>
    </recommendedName>
</protein>
<evidence type="ECO:0000256" key="1">
    <source>
        <dbReference type="ARBA" id="ARBA00022737"/>
    </source>
</evidence>
<evidence type="ECO:0000313" key="5">
    <source>
        <dbReference type="EMBL" id="KAK0514638.1"/>
    </source>
</evidence>
<dbReference type="PANTHER" id="PTHR10039">
    <property type="entry name" value="AMELOGENIN"/>
    <property type="match status" value="1"/>
</dbReference>
<dbReference type="InterPro" id="IPR013087">
    <property type="entry name" value="Znf_C2H2_type"/>
</dbReference>
<accession>A0AA39R4C8</accession>
<feature type="region of interest" description="Disordered" evidence="3">
    <location>
        <begin position="424"/>
        <end position="445"/>
    </location>
</feature>
<keyword evidence="2" id="KW-0479">Metal-binding</keyword>
<dbReference type="AlphaFoldDB" id="A0AA39R4C8"/>
<evidence type="ECO:0000313" key="6">
    <source>
        <dbReference type="Proteomes" id="UP001166286"/>
    </source>
</evidence>
<evidence type="ECO:0000256" key="3">
    <source>
        <dbReference type="SAM" id="MobiDB-lite"/>
    </source>
</evidence>
<comment type="caution">
    <text evidence="5">The sequence shown here is derived from an EMBL/GenBank/DDBJ whole genome shotgun (WGS) entry which is preliminary data.</text>
</comment>
<dbReference type="InterPro" id="IPR056693">
    <property type="entry name" value="DUF7791"/>
</dbReference>
<gene>
    <name evidence="5" type="ORF">JMJ35_003255</name>
</gene>
<evidence type="ECO:0000256" key="2">
    <source>
        <dbReference type="PROSITE-ProRule" id="PRU00042"/>
    </source>
</evidence>
<keyword evidence="2" id="KW-0863">Zinc-finger</keyword>
<dbReference type="EMBL" id="JAFEKC020000005">
    <property type="protein sequence ID" value="KAK0514638.1"/>
    <property type="molecule type" value="Genomic_DNA"/>
</dbReference>
<dbReference type="InterPro" id="IPR056884">
    <property type="entry name" value="NPHP3-like_N"/>
</dbReference>
<dbReference type="Proteomes" id="UP001166286">
    <property type="component" value="Unassembled WGS sequence"/>
</dbReference>
<dbReference type="GO" id="GO:0008270">
    <property type="term" value="F:zinc ion binding"/>
    <property type="evidence" value="ECO:0007669"/>
    <property type="project" value="UniProtKB-KW"/>
</dbReference>
<keyword evidence="2" id="KW-0862">Zinc</keyword>
<keyword evidence="6" id="KW-1185">Reference proteome</keyword>
<sequence>MEGLAAIGLAANILQFIDWTCHILDIGSQIRRQGISDLHMDLDRTAKELEYQIQRIRPQTGLYGCLSKNDEALQNLASDCEGVAQELLLFLNKFKAENNKKGLFVKTLSQAIRVRWNDKKILTLSRRLDSFRQILELRVAVDSRDAVKGSIELLEKASITCSINQKDTLATIQQGQSNIDSALQAQSIESRSITEEIRSINQATLQKQEQILSTIDAFINAVKDDSLFPVLPQMLTEEDPALEPAALNGHREIEDTVLHALEYRMMPARSAEIHENYEKTFNWIFEDSDAHHKPWSNFSSWLHKDSGCYWVRGKAGSGKSTLMKFVAASEKTKKALNEWTGPRQLITCSHFFWHAGTELQKNVQGLLRTLLYQIFSQRRDLISRVFPGRYRTAITNLFAGNEDPSISFTCQERGCSDCFLSPKEPNKHQRKHGIPRPTNPEASAADHSEVCSSISLRELKEAFSWISSQDHLRLCVFVDGLDEFSGNHIEMVDFFRKTSSKSSSLKVIVSSRPEPILVEGFRGCPQLRLEHLTHGDISQYIHGKLYSHTRISEFQGNAMDHLAKIISSRASGVFLWVVLVVLSMLRGLSEGDDIDELEDIVDGYPDELHDLYKHMFGRMKIAHRLQASKLFQYIFRCIEVEKTPPTALRLSFIDKDDQMSSLCWPIRFMSRKEKDIRISTVESRLRSRCCGLIEVHHTTTRDEGTVSLLHMSVLDFWRDPVIRGHIVSETQGTCFDASEGLLASMIARMKVTVITVETRLDIIRMNSREPAPAAFTPSEEYEKFVRMIEAIMVHCHLAGPTIGYNQVVYMQEFEIAVTQLQQEGASPRKNVEPFSDLPQPLVQLLGYHQIEHKDLDVYLRLATYYGFQEYILFRTQVTPPSDRQLVSQWLLVRLVCMLMHSKADEYRKRYVAVIRDLLYAGVDVNAIPTGFKWHRSPWEILIYSEGFHFRGIQPCPTWESINRRPGGFNGITMLRDWVAVVEMFIEAGALLDVQYEKITTGETARQAVIRRFNLSLEIQRAFTQEDIEAVKMMDPCINYLIGKGPLRRTIYASRIRRTPVDTPQIHKSYDRSPITTADTTRETVDGDAPIGLFEEQSAKQNSVANSSVEATERYGFGADVTSHGSIELRSGKLVWFFERTDRDPETSQSSLHEIELLKESLGPILSSD</sequence>
<proteinExistence type="predicted"/>
<dbReference type="SUPFAM" id="SSF52540">
    <property type="entry name" value="P-loop containing nucleoside triphosphate hydrolases"/>
    <property type="match status" value="1"/>
</dbReference>
<keyword evidence="1" id="KW-0677">Repeat</keyword>